<dbReference type="EC" id="5.6.2.3" evidence="1"/>
<evidence type="ECO:0000313" key="5">
    <source>
        <dbReference type="Proteomes" id="UP000235145"/>
    </source>
</evidence>
<dbReference type="EMBL" id="NBSK02000005">
    <property type="protein sequence ID" value="KAJ0204134.1"/>
    <property type="molecule type" value="Genomic_DNA"/>
</dbReference>
<dbReference type="GO" id="GO:0006281">
    <property type="term" value="P:DNA repair"/>
    <property type="evidence" value="ECO:0007669"/>
    <property type="project" value="UniProtKB-KW"/>
</dbReference>
<dbReference type="Proteomes" id="UP000235145">
    <property type="component" value="Unassembled WGS sequence"/>
</dbReference>
<organism evidence="4 5">
    <name type="scientific">Lactuca sativa</name>
    <name type="common">Garden lettuce</name>
    <dbReference type="NCBI Taxonomy" id="4236"/>
    <lineage>
        <taxon>Eukaryota</taxon>
        <taxon>Viridiplantae</taxon>
        <taxon>Streptophyta</taxon>
        <taxon>Embryophyta</taxon>
        <taxon>Tracheophyta</taxon>
        <taxon>Spermatophyta</taxon>
        <taxon>Magnoliopsida</taxon>
        <taxon>eudicotyledons</taxon>
        <taxon>Gunneridae</taxon>
        <taxon>Pentapetalae</taxon>
        <taxon>asterids</taxon>
        <taxon>campanulids</taxon>
        <taxon>Asterales</taxon>
        <taxon>Asteraceae</taxon>
        <taxon>Cichorioideae</taxon>
        <taxon>Cichorieae</taxon>
        <taxon>Lactucinae</taxon>
        <taxon>Lactuca</taxon>
    </lineage>
</organism>
<proteinExistence type="inferred from homology"/>
<feature type="domain" description="DNA helicase Pif1-like DEAD-box helicase" evidence="2">
    <location>
        <begin position="837"/>
        <end position="909"/>
    </location>
</feature>
<keyword evidence="1" id="KW-0234">DNA repair</keyword>
<keyword evidence="1" id="KW-0227">DNA damage</keyword>
<dbReference type="PANTHER" id="PTHR45786:SF66">
    <property type="entry name" value="HOOK MOTIF PROTEIN, PUTATIVE-RELATED"/>
    <property type="match status" value="1"/>
</dbReference>
<evidence type="ECO:0000256" key="1">
    <source>
        <dbReference type="RuleBase" id="RU363044"/>
    </source>
</evidence>
<keyword evidence="5" id="KW-1185">Reference proteome</keyword>
<dbReference type="InterPro" id="IPR010285">
    <property type="entry name" value="DNA_helicase_pif1-like_DEAD"/>
</dbReference>
<dbReference type="InterPro" id="IPR027417">
    <property type="entry name" value="P-loop_NTPase"/>
</dbReference>
<feature type="domain" description="Helitron helicase-like" evidence="3">
    <location>
        <begin position="344"/>
        <end position="424"/>
    </location>
</feature>
<dbReference type="Pfam" id="PF05970">
    <property type="entry name" value="PIF1"/>
    <property type="match status" value="1"/>
</dbReference>
<dbReference type="PANTHER" id="PTHR45786">
    <property type="entry name" value="DNA BINDING PROTEIN-LIKE"/>
    <property type="match status" value="1"/>
</dbReference>
<comment type="caution">
    <text evidence="4">The sequence shown here is derived from an EMBL/GenBank/DDBJ whole genome shotgun (WGS) entry which is preliminary data.</text>
</comment>
<comment type="similarity">
    <text evidence="1">Belongs to the helicase family.</text>
</comment>
<protein>
    <recommendedName>
        <fullName evidence="1">ATP-dependent DNA helicase</fullName>
        <ecNumber evidence="1">5.6.2.3</ecNumber>
    </recommendedName>
</protein>
<gene>
    <name evidence="4" type="ORF">LSAT_V11C500232920</name>
</gene>
<keyword evidence="1" id="KW-0347">Helicase</keyword>
<dbReference type="GO" id="GO:0043139">
    <property type="term" value="F:5'-3' DNA helicase activity"/>
    <property type="evidence" value="ECO:0007669"/>
    <property type="project" value="UniProtKB-EC"/>
</dbReference>
<sequence length="909" mass="103571">MTTTSSSTVIRDNSINLSWTNKTSKIKISNISHIPIDIISDEDLNVEHNHVQLISGISKDYFDHGDQSFVSTSCHAKLWQNEALIGNKDGNKTSFSMCCGNGKVELPKLKQAPEDYQNLYHSVHPKGKHFLNNIRLFNSMFSFTSMGRKVDSSVNKGKGPYIFRLSSQNYHCMGNLLPIDGSQPKFSQLYIYDIENELSNRQHAFSTQKDGCKSTSQPLDIEIIRFLKVMLDSTNELVKCYRMARNCFNASPNIDLKLRLIGRRQQDGRTYNLPTASEVAALIVSDIGNSIDNRDIIVTTKSGSRQRINELHPAYLALQYPLLFPYGDDGYRVDIPHRGVTCSTNSKRHYFIAITCNPKWPKIQRFIADKNLKPEDRPDILSRLFKMKLDSLIKDLKKNSLLDSVEAVVYTVEFQKRGLPHAHICLFMHSDYKLPTVEHIDHVISAEIPNKDDDPELYALVSEFMMHGPCGSDNPKCPCMIDNKCSKNFPKTYIEHTSVDENGYPIYRRRNDGSFVEKSSVKLDKRSVVPYHKLLLKRYQAHINVEWCNQGASIKYLFKYINKGPDKATIAVVPSNNADDNDDVVDEIKNYFDCRYLSACEASWRIFKFDVHFRTPSIVRLPFHLPGQQNVVYGADDDIEDVLNKQSVSSSMFLAWMECNEHNKEAHKLSYVEFPTKFVWKFKDRCWKPREKGFSVSRIHTVSPNFGEVYFLRILLNKVKDPKCFADIRTVNGHVCATFREVCYALGLLEDDKEYIDAIEEASHSGLSLSEDQVKNLTLYEIEIFLLQNNSSLKDFDGMPYPDHEFVSSSNNRLITKELDFDRTTLLQEFYQLLGSLTNEQRGVFDDIITNVKQKKGGVFFVYGYGGTGKTFLWKTLSAALRSEGGIVLNVTSSGIASLLLTGGRTGHS</sequence>
<keyword evidence="1" id="KW-0378">Hydrolase</keyword>
<dbReference type="GO" id="GO:0005524">
    <property type="term" value="F:ATP binding"/>
    <property type="evidence" value="ECO:0007669"/>
    <property type="project" value="UniProtKB-KW"/>
</dbReference>
<dbReference type="SUPFAM" id="SSF52540">
    <property type="entry name" value="P-loop containing nucleoside triphosphate hydrolases"/>
    <property type="match status" value="1"/>
</dbReference>
<name>A0A9R1VF48_LACSA</name>
<accession>A0A9R1VF48</accession>
<keyword evidence="1" id="KW-0233">DNA recombination</keyword>
<evidence type="ECO:0000259" key="2">
    <source>
        <dbReference type="Pfam" id="PF05970"/>
    </source>
</evidence>
<dbReference type="InterPro" id="IPR025476">
    <property type="entry name" value="Helitron_helicase-like"/>
</dbReference>
<dbReference type="AlphaFoldDB" id="A0A9R1VF48"/>
<evidence type="ECO:0000313" key="4">
    <source>
        <dbReference type="EMBL" id="KAJ0204134.1"/>
    </source>
</evidence>
<dbReference type="GO" id="GO:0006310">
    <property type="term" value="P:DNA recombination"/>
    <property type="evidence" value="ECO:0007669"/>
    <property type="project" value="UniProtKB-KW"/>
</dbReference>
<evidence type="ECO:0000259" key="3">
    <source>
        <dbReference type="Pfam" id="PF14214"/>
    </source>
</evidence>
<dbReference type="Gene3D" id="3.40.50.300">
    <property type="entry name" value="P-loop containing nucleotide triphosphate hydrolases"/>
    <property type="match status" value="1"/>
</dbReference>
<comment type="catalytic activity">
    <reaction evidence="1">
        <text>ATP + H2O = ADP + phosphate + H(+)</text>
        <dbReference type="Rhea" id="RHEA:13065"/>
        <dbReference type="ChEBI" id="CHEBI:15377"/>
        <dbReference type="ChEBI" id="CHEBI:15378"/>
        <dbReference type="ChEBI" id="CHEBI:30616"/>
        <dbReference type="ChEBI" id="CHEBI:43474"/>
        <dbReference type="ChEBI" id="CHEBI:456216"/>
        <dbReference type="EC" id="5.6.2.3"/>
    </reaction>
</comment>
<reference evidence="4 5" key="1">
    <citation type="journal article" date="2017" name="Nat. Commun.">
        <title>Genome assembly with in vitro proximity ligation data and whole-genome triplication in lettuce.</title>
        <authorList>
            <person name="Reyes-Chin-Wo S."/>
            <person name="Wang Z."/>
            <person name="Yang X."/>
            <person name="Kozik A."/>
            <person name="Arikit S."/>
            <person name="Song C."/>
            <person name="Xia L."/>
            <person name="Froenicke L."/>
            <person name="Lavelle D.O."/>
            <person name="Truco M.J."/>
            <person name="Xia R."/>
            <person name="Zhu S."/>
            <person name="Xu C."/>
            <person name="Xu H."/>
            <person name="Xu X."/>
            <person name="Cox K."/>
            <person name="Korf I."/>
            <person name="Meyers B.C."/>
            <person name="Michelmore R.W."/>
        </authorList>
    </citation>
    <scope>NUCLEOTIDE SEQUENCE [LARGE SCALE GENOMIC DNA]</scope>
    <source>
        <strain evidence="5">cv. Salinas</strain>
        <tissue evidence="4">Seedlings</tissue>
    </source>
</reference>
<keyword evidence="1" id="KW-0067">ATP-binding</keyword>
<dbReference type="Pfam" id="PF14214">
    <property type="entry name" value="Helitron_like_N"/>
    <property type="match status" value="1"/>
</dbReference>
<keyword evidence="1" id="KW-0547">Nucleotide-binding</keyword>
<comment type="cofactor">
    <cofactor evidence="1">
        <name>Mg(2+)</name>
        <dbReference type="ChEBI" id="CHEBI:18420"/>
    </cofactor>
</comment>
<dbReference type="GO" id="GO:0016787">
    <property type="term" value="F:hydrolase activity"/>
    <property type="evidence" value="ECO:0007669"/>
    <property type="project" value="UniProtKB-KW"/>
</dbReference>
<dbReference type="GO" id="GO:0000723">
    <property type="term" value="P:telomere maintenance"/>
    <property type="evidence" value="ECO:0007669"/>
    <property type="project" value="InterPro"/>
</dbReference>